<dbReference type="GO" id="GO:0044458">
    <property type="term" value="P:motile cilium assembly"/>
    <property type="evidence" value="ECO:0007669"/>
    <property type="project" value="TreeGrafter"/>
</dbReference>
<dbReference type="OrthoDB" id="10258956at2759"/>
<keyword evidence="4" id="KW-0282">Flagellum</keyword>
<organism evidence="11 12">
    <name type="scientific">Holothuria leucospilota</name>
    <name type="common">Black long sea cucumber</name>
    <name type="synonym">Mertensiothuria leucospilota</name>
    <dbReference type="NCBI Taxonomy" id="206669"/>
    <lineage>
        <taxon>Eukaryota</taxon>
        <taxon>Metazoa</taxon>
        <taxon>Echinodermata</taxon>
        <taxon>Eleutherozoa</taxon>
        <taxon>Echinozoa</taxon>
        <taxon>Holothuroidea</taxon>
        <taxon>Aspidochirotacea</taxon>
        <taxon>Aspidochirotida</taxon>
        <taxon>Holothuriidae</taxon>
        <taxon>Holothuria</taxon>
    </lineage>
</organism>
<evidence type="ECO:0000256" key="7">
    <source>
        <dbReference type="ARBA" id="ARBA00023273"/>
    </source>
</evidence>
<dbReference type="GO" id="GO:0060294">
    <property type="term" value="P:cilium movement involved in cell motility"/>
    <property type="evidence" value="ECO:0007669"/>
    <property type="project" value="InterPro"/>
</dbReference>
<evidence type="ECO:0000256" key="2">
    <source>
        <dbReference type="ARBA" id="ARBA00022490"/>
    </source>
</evidence>
<keyword evidence="12" id="KW-1185">Reference proteome</keyword>
<keyword evidence="7" id="KW-0966">Cell projection</keyword>
<keyword evidence="3" id="KW-0970">Cilium biogenesis/degradation</keyword>
<name>A0A9Q1CJW7_HOLLE</name>
<dbReference type="GO" id="GO:0060091">
    <property type="term" value="C:kinocilium"/>
    <property type="evidence" value="ECO:0007669"/>
    <property type="project" value="UniProtKB-SubCell"/>
</dbReference>
<dbReference type="InterPro" id="IPR006802">
    <property type="entry name" value="Radial_spoke"/>
</dbReference>
<comment type="caution">
    <text evidence="11">The sequence shown here is derived from an EMBL/GenBank/DDBJ whole genome shotgun (WGS) entry which is preliminary data.</text>
</comment>
<reference evidence="11" key="1">
    <citation type="submission" date="2021-10" db="EMBL/GenBank/DDBJ databases">
        <title>Tropical sea cucumber genome reveals ecological adaptation and Cuvierian tubules defense mechanism.</title>
        <authorList>
            <person name="Chen T."/>
        </authorList>
    </citation>
    <scope>NUCLEOTIDE SEQUENCE</scope>
    <source>
        <strain evidence="11">Nanhai2018</strain>
        <tissue evidence="11">Muscle</tissue>
    </source>
</reference>
<gene>
    <name evidence="11" type="ORF">HOLleu_09043</name>
</gene>
<sequence>MESEGLHLNISYVGSCGVILSAEQKAALETSLVILQNNHKFNRVFLWGKILGVKNDYFIAQGTGDDEMTDRKTLYSLDCVTWGLLPQATQAIRDQCSVVKGRFIGDPAHEYEHIEIQKIGEGEDATEEESTIMIKEEDRLAAVVADIDEQVSIVPRGAFVKTPHGSTLQNRSFEGLSVTEAGKLHNYFHFREPVRLNEKTLLEKADLDKSIDFLDPIHEDIPKGSWSLKFERGSGLVTLTSLLWPGTTFYHVPHTRKYGWIYVGTGEKNKDLPFML</sequence>
<evidence type="ECO:0000256" key="8">
    <source>
        <dbReference type="ARBA" id="ARBA00037822"/>
    </source>
</evidence>
<dbReference type="GO" id="GO:0035082">
    <property type="term" value="P:axoneme assembly"/>
    <property type="evidence" value="ECO:0007669"/>
    <property type="project" value="InterPro"/>
</dbReference>
<dbReference type="GO" id="GO:0001534">
    <property type="term" value="C:radial spoke"/>
    <property type="evidence" value="ECO:0007669"/>
    <property type="project" value="InterPro"/>
</dbReference>
<dbReference type="PANTHER" id="PTHR22069:SF0">
    <property type="entry name" value="RADIAL SPOKE HEAD PROTEIN 9 HOMOLOG"/>
    <property type="match status" value="1"/>
</dbReference>
<evidence type="ECO:0000256" key="10">
    <source>
        <dbReference type="ARBA" id="ARBA00041080"/>
    </source>
</evidence>
<dbReference type="PANTHER" id="PTHR22069">
    <property type="entry name" value="MITOCHONDRIAL RIBOSOMAL PROTEIN S18"/>
    <property type="match status" value="1"/>
</dbReference>
<dbReference type="EMBL" id="JAIZAY010000003">
    <property type="protein sequence ID" value="KAJ8045924.1"/>
    <property type="molecule type" value="Genomic_DNA"/>
</dbReference>
<keyword evidence="6" id="KW-0206">Cytoskeleton</keyword>
<comment type="similarity">
    <text evidence="9">Belongs to the flagellar radial spoke RSP9 family.</text>
</comment>
<dbReference type="InterPro" id="IPR055316">
    <property type="entry name" value="RSP9"/>
</dbReference>
<keyword evidence="5" id="KW-0969">Cilium</keyword>
<protein>
    <recommendedName>
        <fullName evidence="10">Radial spoke head protein 9 homolog</fullName>
    </recommendedName>
</protein>
<proteinExistence type="inferred from homology"/>
<evidence type="ECO:0000256" key="6">
    <source>
        <dbReference type="ARBA" id="ARBA00023212"/>
    </source>
</evidence>
<evidence type="ECO:0000256" key="4">
    <source>
        <dbReference type="ARBA" id="ARBA00022846"/>
    </source>
</evidence>
<dbReference type="Proteomes" id="UP001152320">
    <property type="component" value="Chromosome 3"/>
</dbReference>
<accession>A0A9Q1CJW7</accession>
<evidence type="ECO:0000256" key="3">
    <source>
        <dbReference type="ARBA" id="ARBA00022794"/>
    </source>
</evidence>
<dbReference type="AlphaFoldDB" id="A0A9Q1CJW7"/>
<evidence type="ECO:0000313" key="12">
    <source>
        <dbReference type="Proteomes" id="UP001152320"/>
    </source>
</evidence>
<evidence type="ECO:0000256" key="9">
    <source>
        <dbReference type="ARBA" id="ARBA00038319"/>
    </source>
</evidence>
<evidence type="ECO:0000256" key="5">
    <source>
        <dbReference type="ARBA" id="ARBA00023069"/>
    </source>
</evidence>
<evidence type="ECO:0000256" key="1">
    <source>
        <dbReference type="ARBA" id="ARBA00004611"/>
    </source>
</evidence>
<dbReference type="Pfam" id="PF04712">
    <property type="entry name" value="Radial_spoke"/>
    <property type="match status" value="1"/>
</dbReference>
<comment type="subcellular location">
    <subcellularLocation>
        <location evidence="8">Cell projection</location>
        <location evidence="8">Kinocilium</location>
    </subcellularLocation>
    <subcellularLocation>
        <location evidence="1">Cytoplasm</location>
        <location evidence="1">Cytoskeleton</location>
        <location evidence="1">Flagellum axoneme</location>
    </subcellularLocation>
</comment>
<keyword evidence="2" id="KW-0963">Cytoplasm</keyword>
<evidence type="ECO:0000313" key="11">
    <source>
        <dbReference type="EMBL" id="KAJ8045924.1"/>
    </source>
</evidence>